<dbReference type="Proteomes" id="UP000219422">
    <property type="component" value="Chromosome"/>
</dbReference>
<sequence length="171" mass="18571">MLLPAEPDPHTPVEDEAIGRRSCVDRPRTCRRATVQQQRVIMGLPDIEPVPGVHLAQDAFARGAKLDVGSAAGAIGIVIQRLAIGVISFDPETPALMLFPHRDQFGGVAGRQGDRAATSGIRVGLSRFDVNLAAGHPPGKAQVFKRIAEDMIRLHPQEGYRHGATRHLRER</sequence>
<proteinExistence type="predicted"/>
<name>A0A291MXU9_SPHYA</name>
<dbReference type="AlphaFoldDB" id="A0A291MXU9"/>
<accession>A0A291MXU9</accession>
<dbReference type="KEGG" id="sya:A6768_08115"/>
<protein>
    <submittedName>
        <fullName evidence="1">Uncharacterized protein</fullName>
    </submittedName>
</protein>
<reference evidence="1 2" key="1">
    <citation type="submission" date="2017-10" db="EMBL/GenBank/DDBJ databases">
        <title>Sphingobium yanoikuyae S72.</title>
        <authorList>
            <person name="Sanchez E."/>
            <person name="Bustos P."/>
            <person name="Mendoza P."/>
            <person name="Guo X."/>
            <person name="Mendoza A."/>
        </authorList>
    </citation>
    <scope>NUCLEOTIDE SEQUENCE [LARGE SCALE GENOMIC DNA]</scope>
    <source>
        <strain evidence="1 2">S72</strain>
    </source>
</reference>
<gene>
    <name evidence="1" type="ORF">A6768_08115</name>
</gene>
<evidence type="ECO:0000313" key="2">
    <source>
        <dbReference type="Proteomes" id="UP000219422"/>
    </source>
</evidence>
<organism evidence="1 2">
    <name type="scientific">Sphingobium yanoikuyae</name>
    <name type="common">Sphingomonas yanoikuyae</name>
    <dbReference type="NCBI Taxonomy" id="13690"/>
    <lineage>
        <taxon>Bacteria</taxon>
        <taxon>Pseudomonadati</taxon>
        <taxon>Pseudomonadota</taxon>
        <taxon>Alphaproteobacteria</taxon>
        <taxon>Sphingomonadales</taxon>
        <taxon>Sphingomonadaceae</taxon>
        <taxon>Sphingobium</taxon>
    </lineage>
</organism>
<dbReference type="EMBL" id="CP023741">
    <property type="protein sequence ID" value="ATI79974.1"/>
    <property type="molecule type" value="Genomic_DNA"/>
</dbReference>
<evidence type="ECO:0000313" key="1">
    <source>
        <dbReference type="EMBL" id="ATI79974.1"/>
    </source>
</evidence>